<dbReference type="AlphaFoldDB" id="A0A369K2Q6"/>
<dbReference type="InterPro" id="IPR011989">
    <property type="entry name" value="ARM-like"/>
</dbReference>
<accession>A0A369K2Q6</accession>
<organism evidence="4 5">
    <name type="scientific">Hypsizygus marmoreus</name>
    <name type="common">White beech mushroom</name>
    <name type="synonym">Agaricus marmoreus</name>
    <dbReference type="NCBI Taxonomy" id="39966"/>
    <lineage>
        <taxon>Eukaryota</taxon>
        <taxon>Fungi</taxon>
        <taxon>Dikarya</taxon>
        <taxon>Basidiomycota</taxon>
        <taxon>Agaricomycotina</taxon>
        <taxon>Agaricomycetes</taxon>
        <taxon>Agaricomycetidae</taxon>
        <taxon>Agaricales</taxon>
        <taxon>Tricholomatineae</taxon>
        <taxon>Lyophyllaceae</taxon>
        <taxon>Hypsizygus</taxon>
    </lineage>
</organism>
<dbReference type="EMBL" id="LUEZ02000010">
    <property type="protein sequence ID" value="RDB28909.1"/>
    <property type="molecule type" value="Genomic_DNA"/>
</dbReference>
<dbReference type="PANTHER" id="PTHR18460">
    <property type="entry name" value="TEL2 INTERACTING PROTEIN 1 TTI1 FAMILY MEMBER"/>
    <property type="match status" value="1"/>
</dbReference>
<evidence type="ECO:0000259" key="3">
    <source>
        <dbReference type="Pfam" id="PF24181"/>
    </source>
</evidence>
<evidence type="ECO:0000313" key="5">
    <source>
        <dbReference type="Proteomes" id="UP000076154"/>
    </source>
</evidence>
<evidence type="ECO:0000313" key="4">
    <source>
        <dbReference type="EMBL" id="RDB28909.1"/>
    </source>
</evidence>
<dbReference type="InParanoid" id="A0A369K2Q6"/>
<feature type="compositionally biased region" description="Acidic residues" evidence="1">
    <location>
        <begin position="891"/>
        <end position="901"/>
    </location>
</feature>
<dbReference type="OrthoDB" id="49511at2759"/>
<dbReference type="Pfam" id="PF24181">
    <property type="entry name" value="TPR_TTI1_C"/>
    <property type="match status" value="1"/>
</dbReference>
<dbReference type="Proteomes" id="UP000076154">
    <property type="component" value="Unassembled WGS sequence"/>
</dbReference>
<dbReference type="Gene3D" id="1.25.10.10">
    <property type="entry name" value="Leucine-rich Repeat Variant"/>
    <property type="match status" value="1"/>
</dbReference>
<feature type="domain" description="TTI1 C-terminal TPR" evidence="3">
    <location>
        <begin position="812"/>
        <end position="1100"/>
    </location>
</feature>
<evidence type="ECO:0000259" key="2">
    <source>
        <dbReference type="Pfam" id="PF24173"/>
    </source>
</evidence>
<reference evidence="4" key="1">
    <citation type="submission" date="2018-04" db="EMBL/GenBank/DDBJ databases">
        <title>Whole genome sequencing of Hypsizygus marmoreus.</title>
        <authorList>
            <person name="Choi I.-G."/>
            <person name="Min B."/>
            <person name="Kim J.-G."/>
            <person name="Kim S."/>
            <person name="Oh Y.-L."/>
            <person name="Kong W.-S."/>
            <person name="Park H."/>
            <person name="Jeong J."/>
            <person name="Song E.-S."/>
        </authorList>
    </citation>
    <scope>NUCLEOTIDE SEQUENCE [LARGE SCALE GENOMIC DNA]</scope>
    <source>
        <strain evidence="4">51987-8</strain>
    </source>
</reference>
<dbReference type="Pfam" id="PF21547">
    <property type="entry name" value="TTI1"/>
    <property type="match status" value="1"/>
</dbReference>
<dbReference type="InterPro" id="IPR052587">
    <property type="entry name" value="TELO2-interacting_protein_1"/>
</dbReference>
<comment type="caution">
    <text evidence="4">The sequence shown here is derived from an EMBL/GenBank/DDBJ whole genome shotgun (WGS) entry which is preliminary data.</text>
</comment>
<feature type="region of interest" description="Disordered" evidence="1">
    <location>
        <begin position="858"/>
        <end position="908"/>
    </location>
</feature>
<dbReference type="STRING" id="39966.A0A369K2Q6"/>
<feature type="region of interest" description="Disordered" evidence="1">
    <location>
        <begin position="295"/>
        <end position="315"/>
    </location>
</feature>
<gene>
    <name evidence="4" type="primary">tti1</name>
    <name evidence="4" type="ORF">Hypma_015807</name>
</gene>
<evidence type="ECO:0000256" key="1">
    <source>
        <dbReference type="SAM" id="MobiDB-lite"/>
    </source>
</evidence>
<dbReference type="InterPro" id="IPR049362">
    <property type="entry name" value="TTI1_rpt"/>
</dbReference>
<dbReference type="GO" id="GO:0005737">
    <property type="term" value="C:cytoplasm"/>
    <property type="evidence" value="ECO:0007669"/>
    <property type="project" value="TreeGrafter"/>
</dbReference>
<dbReference type="PANTHER" id="PTHR18460:SF3">
    <property type="entry name" value="TELO2-INTERACTING PROTEIN 1 HOMOLOG"/>
    <property type="match status" value="1"/>
</dbReference>
<protein>
    <submittedName>
        <fullName evidence="4">TEL2-interacting protein 1</fullName>
    </submittedName>
</protein>
<dbReference type="InterPro" id="IPR057567">
    <property type="entry name" value="TPR_TTI1_C"/>
</dbReference>
<dbReference type="SUPFAM" id="SSF48371">
    <property type="entry name" value="ARM repeat"/>
    <property type="match status" value="1"/>
</dbReference>
<name>A0A369K2Q6_HYPMA</name>
<sequence>MLKVTETRSQEVFQRLKAVCVPLLGASLLSPASIPNVSKLLGQLIIILRDIKTSDFTLTTSLISYTFFPLSTLLRRNTASDIPDQILEKVFVAMSILCEEWWWDCDLAVWEQIFMLCGAILGGIEGKGKGKDRDEETKQAAAQCLLALLRQKEPNEGLTHPSCDGAQERLDFFKAHARSSKFLPIFGQTLDAVLTTVEARHLPLQRVSLDVLWLFIDVYAADDLIPTVLPGVISRMTKVALGSSKSKGWANGEIVARALTVMESAVVRAVGDDICTKEGTIKVVVDLEDFAQLATDLPDNPSDRDAPPYSTSRTPSWLRGTSSQLLIAMNTLTPLVSHPTPSALHALLKFSATTIHATSLTLPHAQPLLLHLLLSLSNSDVPSVSIESRKSLIGLFATPSKAQHPLLQTLMRITSDNLSALPRLLPTHADTKVEHAAGLVEAACRLATTEGGLQGLTGISTGIGKLLGPSGGVEKWGWSLLSVLEFVEPTITAARTSSAQLMLESNPDTSQWAPFPELAFQNVFSSGTHDALERMFRALGRAAGDTCLFSVEWFANVGRSGTGSRSVAATWCACRLLEGVADISLLQGITGDAIAGRCSKRLAKLARTLARTIAELWDEPSNGEASPLAQNDIRDEDPGNNLLIQHVKGVVPIHENLRITTSSRTKEVASAQQPVLHKALSLQLLAVSAGVLQAQFTPLFIYTLYPVLHSLVSSDVYLSSAALATLNFITIVTSYASPSNLLLANFDYALDAVSRRLSRRWLDVDATKVLALMVRLVGSDVVEKAGDVVEECFDRLDEYHGYGVIVEGLVEVLGEVVTVIKDYAQVGPSDLSRSSSTSREPKRHESLDDFFEWFAHRHDQPKPDTTDYGPAPHEAWGTSKASEPNAADGDNPPETEAEPDAEPPPTPVQALTKQIVSRSLYFLTHESPVIRTRVLMLLSSSVAVLPESAILPSIHSAWPFILNRLGDPESFVVSATASLIEALVTRFGSFMFRRIWDDVWPRFRTLLNNLDAADSTSALSRRGYGAVGTESAYTHSHRLYKSLIKTMTAAARGVHPHDASNWQVLLAFRRFLHRNAHEELQHCTRDLYLALGENNADAVWLVLSSTMDERYPAMKFLRAKHWDLDVNVAFIFQSLGI</sequence>
<keyword evidence="5" id="KW-1185">Reference proteome</keyword>
<dbReference type="InterPro" id="IPR016024">
    <property type="entry name" value="ARM-type_fold"/>
</dbReference>
<proteinExistence type="predicted"/>
<dbReference type="Pfam" id="PF24173">
    <property type="entry name" value="TPR_TTI1_N"/>
    <property type="match status" value="1"/>
</dbReference>
<dbReference type="InterPro" id="IPR057566">
    <property type="entry name" value="TPR_TTI1_N"/>
</dbReference>
<feature type="domain" description="TTI1 N-terminal TPR" evidence="2">
    <location>
        <begin position="13"/>
        <end position="380"/>
    </location>
</feature>